<protein>
    <submittedName>
        <fullName evidence="1">Uncharacterized protein</fullName>
    </submittedName>
</protein>
<dbReference type="EMBL" id="GBXM01028478">
    <property type="protein sequence ID" value="JAH80099.1"/>
    <property type="molecule type" value="Transcribed_RNA"/>
</dbReference>
<evidence type="ECO:0000313" key="1">
    <source>
        <dbReference type="EMBL" id="JAH80099.1"/>
    </source>
</evidence>
<proteinExistence type="predicted"/>
<reference evidence="1" key="2">
    <citation type="journal article" date="2015" name="Fish Shellfish Immunol.">
        <title>Early steps in the European eel (Anguilla anguilla)-Vibrio vulnificus interaction in the gills: Role of the RtxA13 toxin.</title>
        <authorList>
            <person name="Callol A."/>
            <person name="Pajuelo D."/>
            <person name="Ebbesson L."/>
            <person name="Teles M."/>
            <person name="MacKenzie S."/>
            <person name="Amaro C."/>
        </authorList>
    </citation>
    <scope>NUCLEOTIDE SEQUENCE</scope>
</reference>
<organism evidence="1">
    <name type="scientific">Anguilla anguilla</name>
    <name type="common">European freshwater eel</name>
    <name type="synonym">Muraena anguilla</name>
    <dbReference type="NCBI Taxonomy" id="7936"/>
    <lineage>
        <taxon>Eukaryota</taxon>
        <taxon>Metazoa</taxon>
        <taxon>Chordata</taxon>
        <taxon>Craniata</taxon>
        <taxon>Vertebrata</taxon>
        <taxon>Euteleostomi</taxon>
        <taxon>Actinopterygii</taxon>
        <taxon>Neopterygii</taxon>
        <taxon>Teleostei</taxon>
        <taxon>Anguilliformes</taxon>
        <taxon>Anguillidae</taxon>
        <taxon>Anguilla</taxon>
    </lineage>
</organism>
<accession>A0A0E9VPN4</accession>
<sequence>MQAFKATPGAMAAGGVSVCMRATQCSTEESVYF</sequence>
<name>A0A0E9VPN4_ANGAN</name>
<reference evidence="1" key="1">
    <citation type="submission" date="2014-11" db="EMBL/GenBank/DDBJ databases">
        <authorList>
            <person name="Amaro Gonzalez C."/>
        </authorList>
    </citation>
    <scope>NUCLEOTIDE SEQUENCE</scope>
</reference>
<dbReference type="AlphaFoldDB" id="A0A0E9VPN4"/>